<dbReference type="SFLD" id="SFLDG01129">
    <property type="entry name" value="C1.5:_HAD__Beta-PGM__Phosphata"/>
    <property type="match status" value="1"/>
</dbReference>
<dbReference type="GO" id="GO:0006281">
    <property type="term" value="P:DNA repair"/>
    <property type="evidence" value="ECO:0007669"/>
    <property type="project" value="TreeGrafter"/>
</dbReference>
<dbReference type="GO" id="GO:0008967">
    <property type="term" value="F:phosphoglycolate phosphatase activity"/>
    <property type="evidence" value="ECO:0007669"/>
    <property type="project" value="TreeGrafter"/>
</dbReference>
<keyword evidence="1" id="KW-0378">Hydrolase</keyword>
<gene>
    <name evidence="1" type="ORF">HA222_04890</name>
</gene>
<dbReference type="SUPFAM" id="SSF56784">
    <property type="entry name" value="HAD-like"/>
    <property type="match status" value="1"/>
</dbReference>
<dbReference type="InterPro" id="IPR050155">
    <property type="entry name" value="HAD-like_hydrolase_sf"/>
</dbReference>
<dbReference type="AlphaFoldDB" id="A0A7J4JWY9"/>
<dbReference type="PANTHER" id="PTHR43434">
    <property type="entry name" value="PHOSPHOGLYCOLATE PHOSPHATASE"/>
    <property type="match status" value="1"/>
</dbReference>
<evidence type="ECO:0000313" key="2">
    <source>
        <dbReference type="Proteomes" id="UP000590964"/>
    </source>
</evidence>
<dbReference type="EMBL" id="DUFW01000086">
    <property type="protein sequence ID" value="HIH21964.1"/>
    <property type="molecule type" value="Genomic_DNA"/>
</dbReference>
<dbReference type="InterPro" id="IPR023214">
    <property type="entry name" value="HAD_sf"/>
</dbReference>
<reference evidence="2" key="1">
    <citation type="journal article" date="2020" name="bioRxiv">
        <title>A rank-normalized archaeal taxonomy based on genome phylogeny resolves widespread incomplete and uneven classifications.</title>
        <authorList>
            <person name="Rinke C."/>
            <person name="Chuvochina M."/>
            <person name="Mussig A.J."/>
            <person name="Chaumeil P.-A."/>
            <person name="Waite D.W."/>
            <person name="Whitman W.B."/>
            <person name="Parks D.H."/>
            <person name="Hugenholtz P."/>
        </authorList>
    </citation>
    <scope>NUCLEOTIDE SEQUENCE [LARGE SCALE GENOMIC DNA]</scope>
</reference>
<sequence>MIKALIFDFDGTLIHLPQSYLLDVVNKSLESLNAEKPSVKDFKRFWYEHERDNFIQEKFRVEAQEFWKAFNIFDKERSKASILYPDTLEIKALKSKGYKIGFFTGTNPATTEHYLEILGFKQGEETTVNNWKECLPPKPHPAGLELCMSRIKTKPEETAYIGNGDEDILTARNAKVLDIIVDRKEYRLKEKPSLKIESLQELEKAIRK</sequence>
<evidence type="ECO:0000313" key="1">
    <source>
        <dbReference type="EMBL" id="HIH21964.1"/>
    </source>
</evidence>
<accession>A0A7J4JWY9</accession>
<dbReference type="Proteomes" id="UP000590964">
    <property type="component" value="Unassembled WGS sequence"/>
</dbReference>
<dbReference type="Pfam" id="PF00702">
    <property type="entry name" value="Hydrolase"/>
    <property type="match status" value="1"/>
</dbReference>
<name>A0A7J4JWY9_9ARCH</name>
<protein>
    <submittedName>
        <fullName evidence="1">HAD family hydrolase</fullName>
    </submittedName>
</protein>
<proteinExistence type="predicted"/>
<dbReference type="PANTHER" id="PTHR43434:SF1">
    <property type="entry name" value="PHOSPHOGLYCOLATE PHOSPHATASE"/>
    <property type="match status" value="1"/>
</dbReference>
<dbReference type="SFLD" id="SFLDS00003">
    <property type="entry name" value="Haloacid_Dehalogenase"/>
    <property type="match status" value="1"/>
</dbReference>
<comment type="caution">
    <text evidence="1">The sequence shown here is derived from an EMBL/GenBank/DDBJ whole genome shotgun (WGS) entry which is preliminary data.</text>
</comment>
<dbReference type="InterPro" id="IPR023198">
    <property type="entry name" value="PGP-like_dom2"/>
</dbReference>
<dbReference type="Gene3D" id="1.10.150.240">
    <property type="entry name" value="Putative phosphatase, domain 2"/>
    <property type="match status" value="1"/>
</dbReference>
<dbReference type="InterPro" id="IPR036412">
    <property type="entry name" value="HAD-like_sf"/>
</dbReference>
<organism evidence="1 2">
    <name type="scientific">Candidatus Iainarchaeum sp</name>
    <dbReference type="NCBI Taxonomy" id="3101447"/>
    <lineage>
        <taxon>Archaea</taxon>
        <taxon>Candidatus Iainarchaeota</taxon>
        <taxon>Candidatus Iainarchaeia</taxon>
        <taxon>Candidatus Iainarchaeales</taxon>
        <taxon>Candidatus Iainarchaeaceae</taxon>
        <taxon>Candidatus Iainarchaeum</taxon>
    </lineage>
</organism>
<dbReference type="Gene3D" id="3.40.50.1000">
    <property type="entry name" value="HAD superfamily/HAD-like"/>
    <property type="match status" value="1"/>
</dbReference>